<dbReference type="Proteomes" id="UP000812982">
    <property type="component" value="Unassembled WGS sequence"/>
</dbReference>
<accession>A0ABS6KS47</accession>
<name>A0ABS6KS47_9MYCO</name>
<comment type="caution">
    <text evidence="1">The sequence shown here is derived from an EMBL/GenBank/DDBJ whole genome shotgun (WGS) entry which is preliminary data.</text>
</comment>
<proteinExistence type="predicted"/>
<reference evidence="1 2" key="1">
    <citation type="journal article" date="2021" name="Sci. Rep.">
        <title>Phenotypic and genomic hallmarks of a novel, potentially pathogenic rapidly growing Mycobacterium species related to the Mycobacterium fortuitum complex.</title>
        <authorList>
            <person name="Gharbi R."/>
            <person name="Khanna V."/>
            <person name="Frigui W."/>
            <person name="Mhenni B."/>
            <person name="Brosch R."/>
            <person name="Mardassi H."/>
        </authorList>
    </citation>
    <scope>NUCLEOTIDE SEQUENCE [LARGE SCALE GENOMIC DNA]</scope>
    <source>
        <strain evidence="1 2">TNTM28</strain>
    </source>
</reference>
<dbReference type="EMBL" id="VOMB01000023">
    <property type="protein sequence ID" value="MBU9766283.1"/>
    <property type="molecule type" value="Genomic_DNA"/>
</dbReference>
<organism evidence="1 2">
    <name type="scientific">[Mycobacterium] fortunisiensis</name>
    <dbReference type="NCBI Taxonomy" id="2600579"/>
    <lineage>
        <taxon>Bacteria</taxon>
        <taxon>Bacillati</taxon>
        <taxon>Actinomycetota</taxon>
        <taxon>Actinomycetes</taxon>
        <taxon>Mycobacteriales</taxon>
        <taxon>Mycobacteriaceae</taxon>
        <taxon>Mycolicibacterium</taxon>
    </lineage>
</organism>
<sequence length="220" mass="23112">MTAVGGRRRDVLAVLREADAPMSIAAIAEQLDVHANTVRFHLDALLESEQVRRVTGTQTRPGRPAQLFAAVAGMDPGGPRDYRLLAEALAESVASGSAPGSQTSAAGRAMGARLASARPVDPDRSPVGKLVDLLDELGFAPESNAAGTEIALRHCPFLELAQSRPEVICPVHLGLMQGAMEVWGGAVSVDGLRPFVQPDRCVAQLRPAPRERAGASADAR</sequence>
<keyword evidence="2" id="KW-1185">Reference proteome</keyword>
<dbReference type="RefSeq" id="WP_217160149.1">
    <property type="nucleotide sequence ID" value="NZ_VOMB01000023.1"/>
</dbReference>
<evidence type="ECO:0000313" key="2">
    <source>
        <dbReference type="Proteomes" id="UP000812982"/>
    </source>
</evidence>
<dbReference type="Pfam" id="PF12840">
    <property type="entry name" value="HTH_20"/>
    <property type="match status" value="1"/>
</dbReference>
<evidence type="ECO:0000313" key="1">
    <source>
        <dbReference type="EMBL" id="MBU9766283.1"/>
    </source>
</evidence>
<gene>
    <name evidence="1" type="ORF">FR943_20855</name>
</gene>
<protein>
    <submittedName>
        <fullName evidence="1">Helix-turn-helix domain-containing protein</fullName>
    </submittedName>
</protein>